<dbReference type="PROSITE" id="PS51781">
    <property type="entry name" value="SH3B"/>
    <property type="match status" value="1"/>
</dbReference>
<dbReference type="InterPro" id="IPR003646">
    <property type="entry name" value="SH3-like_bac-type"/>
</dbReference>
<name>A0A2H0BVF8_9BACT</name>
<evidence type="ECO:0000313" key="2">
    <source>
        <dbReference type="EMBL" id="PIP61667.1"/>
    </source>
</evidence>
<dbReference type="AlphaFoldDB" id="A0A2H0BVF8"/>
<dbReference type="SMART" id="SM00287">
    <property type="entry name" value="SH3b"/>
    <property type="match status" value="1"/>
</dbReference>
<gene>
    <name evidence="2" type="ORF">COW99_02755</name>
</gene>
<dbReference type="EMBL" id="PCTA01000019">
    <property type="protein sequence ID" value="PIP61667.1"/>
    <property type="molecule type" value="Genomic_DNA"/>
</dbReference>
<accession>A0A2H0BVF8</accession>
<evidence type="ECO:0000313" key="3">
    <source>
        <dbReference type="Proteomes" id="UP000231246"/>
    </source>
</evidence>
<dbReference type="Pfam" id="PF08239">
    <property type="entry name" value="SH3_3"/>
    <property type="match status" value="1"/>
</dbReference>
<evidence type="ECO:0000259" key="1">
    <source>
        <dbReference type="PROSITE" id="PS51781"/>
    </source>
</evidence>
<protein>
    <recommendedName>
        <fullName evidence="1">SH3b domain-containing protein</fullName>
    </recommendedName>
</protein>
<sequence>MGDMSGELIRPDIGVRNQLVIPDVPAVIRLAKDMDLDGPAPIGQSQPITETGVLTETVVITEPQIYTRVPEGGEILAGYIQGQIKEGMPKKMFKNVPPGHRSSIFEIFPFQIFASEPITGTKAVTNTTQFAVLMRGSEGDLFGPQVPGEITVNGEEASAFENKGTDKIEYKVADKTAPVASLGDHYVVNADGLGNYFRFQPEQDEFMVVSTRQQTGGEAVGETRFTAEISENGGHILLTKDGEQMQAYLPQSFIAAFGMEITGLDIAEDKDGAIVVFGKTKDGRTVNVGEIVNGRFESDLKGEVTATALNVRKEPNGKLVGLIRQGEQITITGISGNWYEVVLSDGTEGVVSADWVQANPSVISTATPPTPGVEEGTETTEAQVQDISELENDNEKVYATLRTKKPNRRLNLEETPYDWGETFVPAARGRFMIPVGGKNGFSQEDATRLQGTINWMLTQPDIAKFIEEDAFFARYLANRDMVGVRSNQGSFDILATLNNFTQWNRIDGHYSGLMYGIEMNYPRVREIGLSLGTGAERGYTAGLLLHEWIRISRGTASSSIAVDDTKDTSILVYARELELSAKLLEIMTPSEISGALTVLRSSESLTK</sequence>
<organism evidence="2 3">
    <name type="scientific">Candidatus Roizmanbacteria bacterium CG22_combo_CG10-13_8_21_14_all_38_20</name>
    <dbReference type="NCBI Taxonomy" id="1974862"/>
    <lineage>
        <taxon>Bacteria</taxon>
        <taxon>Candidatus Roizmaniibacteriota</taxon>
    </lineage>
</organism>
<comment type="caution">
    <text evidence="2">The sequence shown here is derived from an EMBL/GenBank/DDBJ whole genome shotgun (WGS) entry which is preliminary data.</text>
</comment>
<reference evidence="2 3" key="1">
    <citation type="submission" date="2017-09" db="EMBL/GenBank/DDBJ databases">
        <title>Depth-based differentiation of microbial function through sediment-hosted aquifers and enrichment of novel symbionts in the deep terrestrial subsurface.</title>
        <authorList>
            <person name="Probst A.J."/>
            <person name="Ladd B."/>
            <person name="Jarett J.K."/>
            <person name="Geller-Mcgrath D.E."/>
            <person name="Sieber C.M."/>
            <person name="Emerson J.B."/>
            <person name="Anantharaman K."/>
            <person name="Thomas B.C."/>
            <person name="Malmstrom R."/>
            <person name="Stieglmeier M."/>
            <person name="Klingl A."/>
            <person name="Woyke T."/>
            <person name="Ryan C.M."/>
            <person name="Banfield J.F."/>
        </authorList>
    </citation>
    <scope>NUCLEOTIDE SEQUENCE [LARGE SCALE GENOMIC DNA]</scope>
    <source>
        <strain evidence="2">CG22_combo_CG10-13_8_21_14_all_38_20</strain>
    </source>
</reference>
<proteinExistence type="predicted"/>
<feature type="domain" description="SH3b" evidence="1">
    <location>
        <begin position="299"/>
        <end position="360"/>
    </location>
</feature>
<dbReference type="Gene3D" id="2.30.30.40">
    <property type="entry name" value="SH3 Domains"/>
    <property type="match status" value="1"/>
</dbReference>
<dbReference type="Proteomes" id="UP000231246">
    <property type="component" value="Unassembled WGS sequence"/>
</dbReference>